<feature type="domain" description="GST N-terminal" evidence="7">
    <location>
        <begin position="1"/>
        <end position="72"/>
    </location>
</feature>
<dbReference type="Gene3D" id="3.40.30.10">
    <property type="entry name" value="Glutaredoxin"/>
    <property type="match status" value="1"/>
</dbReference>
<comment type="function">
    <text evidence="6">Exhibits glutathione-dependent thiol transferase activity. Has high dehydroascorbate reductase activity and may contribute to the recycling of ascorbic acid. Participates in the biotransformation of inorganic arsenic and reduces monomethylarsonic acid (MMA).</text>
</comment>
<comment type="catalytic activity">
    <reaction evidence="4 6">
        <text>methylarsonate + 2 glutathione + H(+) = methylarsonous acid + glutathione disulfide + H2O</text>
        <dbReference type="Rhea" id="RHEA:15969"/>
        <dbReference type="ChEBI" id="CHEBI:15377"/>
        <dbReference type="ChEBI" id="CHEBI:15378"/>
        <dbReference type="ChEBI" id="CHEBI:17826"/>
        <dbReference type="ChEBI" id="CHEBI:33409"/>
        <dbReference type="ChEBI" id="CHEBI:57925"/>
        <dbReference type="ChEBI" id="CHEBI:58297"/>
        <dbReference type="EC" id="1.20.4.2"/>
    </reaction>
</comment>
<organism evidence="10 11">
    <name type="scientific">Toxocara canis</name>
    <name type="common">Canine roundworm</name>
    <dbReference type="NCBI Taxonomy" id="6265"/>
    <lineage>
        <taxon>Eukaryota</taxon>
        <taxon>Metazoa</taxon>
        <taxon>Ecdysozoa</taxon>
        <taxon>Nematoda</taxon>
        <taxon>Chromadorea</taxon>
        <taxon>Rhabditida</taxon>
        <taxon>Spirurina</taxon>
        <taxon>Ascaridomorpha</taxon>
        <taxon>Ascaridoidea</taxon>
        <taxon>Toxocaridae</taxon>
        <taxon>Toxocara</taxon>
    </lineage>
</organism>
<dbReference type="FunFam" id="1.20.1050.10:FF:000009">
    <property type="entry name" value="Glutathione S-transferase omega-1"/>
    <property type="match status" value="1"/>
</dbReference>
<keyword evidence="2 6" id="KW-0560">Oxidoreductase</keyword>
<evidence type="ECO:0000313" key="11">
    <source>
        <dbReference type="WBParaSite" id="TCNE_0001429101-mRNA-1"/>
    </source>
</evidence>
<evidence type="ECO:0000313" key="9">
    <source>
        <dbReference type="EMBL" id="VDM45612.1"/>
    </source>
</evidence>
<comment type="similarity">
    <text evidence="1 6">Belongs to the GST superfamily. Omega family.</text>
</comment>
<keyword evidence="6" id="KW-0808">Transferase</keyword>
<dbReference type="Proteomes" id="UP000050794">
    <property type="component" value="Unassembled WGS sequence"/>
</dbReference>
<dbReference type="GO" id="GO:0005737">
    <property type="term" value="C:cytoplasm"/>
    <property type="evidence" value="ECO:0007669"/>
    <property type="project" value="InterPro"/>
</dbReference>
<dbReference type="InterPro" id="IPR005442">
    <property type="entry name" value="GST_omega"/>
</dbReference>
<dbReference type="GO" id="GO:0006749">
    <property type="term" value="P:glutathione metabolic process"/>
    <property type="evidence" value="ECO:0007669"/>
    <property type="project" value="UniProtKB-UniRule"/>
</dbReference>
<dbReference type="SFLD" id="SFLDG00358">
    <property type="entry name" value="Main_(cytGST)"/>
    <property type="match status" value="1"/>
</dbReference>
<dbReference type="WBParaSite" id="TCNE_0001429101-mRNA-1">
    <property type="protein sequence ID" value="TCNE_0001429101-mRNA-1"/>
    <property type="gene ID" value="TCNE_0001429101"/>
</dbReference>
<sequence length="198" mass="22946">MRFCPFAERALIYLAKKGIKAEVVNINLSEKPDWYFKKHPEGKVPALEYNGNIVVESAIIPQYLDDLLPETSVLPKDPYERAKQRILLEQLSSMMNVSFQFIGAVYGVFRATPEDRQAKEERLHTELAKAESLLEKEYFGGDHAGFADYMIYPFYERLALFAGQSGAQSLHKEDFPGRQQYHRLTEWFRNMQSLPEVF</sequence>
<comment type="catalytic activity">
    <reaction evidence="3 6">
        <text>RX + glutathione = an S-substituted glutathione + a halide anion + H(+)</text>
        <dbReference type="Rhea" id="RHEA:16437"/>
        <dbReference type="ChEBI" id="CHEBI:15378"/>
        <dbReference type="ChEBI" id="CHEBI:16042"/>
        <dbReference type="ChEBI" id="CHEBI:17792"/>
        <dbReference type="ChEBI" id="CHEBI:57925"/>
        <dbReference type="ChEBI" id="CHEBI:90779"/>
        <dbReference type="EC" id="2.5.1.18"/>
    </reaction>
</comment>
<dbReference type="InterPro" id="IPR050983">
    <property type="entry name" value="GST_Omega/HSP26"/>
</dbReference>
<dbReference type="EC" id="1.8.5.1" evidence="6"/>
<dbReference type="GO" id="GO:0004364">
    <property type="term" value="F:glutathione transferase activity"/>
    <property type="evidence" value="ECO:0007669"/>
    <property type="project" value="UniProtKB-UniRule"/>
</dbReference>
<dbReference type="SUPFAM" id="SSF47616">
    <property type="entry name" value="GST C-terminal domain-like"/>
    <property type="match status" value="1"/>
</dbReference>
<dbReference type="InterPro" id="IPR036249">
    <property type="entry name" value="Thioredoxin-like_sf"/>
</dbReference>
<dbReference type="Pfam" id="PF13410">
    <property type="entry name" value="GST_C_2"/>
    <property type="match status" value="1"/>
</dbReference>
<evidence type="ECO:0000256" key="6">
    <source>
        <dbReference type="RuleBase" id="RU368071"/>
    </source>
</evidence>
<dbReference type="GO" id="GO:0045174">
    <property type="term" value="F:glutathione dehydrogenase (ascorbate) activity"/>
    <property type="evidence" value="ECO:0007669"/>
    <property type="project" value="UniProtKB-UniRule"/>
</dbReference>
<dbReference type="PROSITE" id="PS50405">
    <property type="entry name" value="GST_CTER"/>
    <property type="match status" value="1"/>
</dbReference>
<keyword evidence="10" id="KW-1185">Reference proteome</keyword>
<gene>
    <name evidence="9" type="ORF">TCNE_LOCUS14291</name>
</gene>
<dbReference type="SFLD" id="SFLDS00019">
    <property type="entry name" value="Glutathione_Transferase_(cytos"/>
    <property type="match status" value="1"/>
</dbReference>
<dbReference type="InterPro" id="IPR004045">
    <property type="entry name" value="Glutathione_S-Trfase_N"/>
</dbReference>
<dbReference type="AlphaFoldDB" id="A0A183V0M1"/>
<dbReference type="PANTHER" id="PTHR43968:SF6">
    <property type="entry name" value="GLUTATHIONE S-TRANSFERASE OMEGA"/>
    <property type="match status" value="1"/>
</dbReference>
<accession>A0A183V0M1</accession>
<dbReference type="EC" id="1.20.4.2" evidence="6"/>
<feature type="domain" description="GST C-terminal" evidence="8">
    <location>
        <begin position="77"/>
        <end position="198"/>
    </location>
</feature>
<evidence type="ECO:0000313" key="10">
    <source>
        <dbReference type="Proteomes" id="UP000050794"/>
    </source>
</evidence>
<dbReference type="PANTHER" id="PTHR43968">
    <property type="match status" value="1"/>
</dbReference>
<dbReference type="EMBL" id="UYWY01022170">
    <property type="protein sequence ID" value="VDM45612.1"/>
    <property type="molecule type" value="Genomic_DNA"/>
</dbReference>
<dbReference type="PROSITE" id="PS50404">
    <property type="entry name" value="GST_NTER"/>
    <property type="match status" value="1"/>
</dbReference>
<dbReference type="Pfam" id="PF13417">
    <property type="entry name" value="GST_N_3"/>
    <property type="match status" value="1"/>
</dbReference>
<evidence type="ECO:0000256" key="2">
    <source>
        <dbReference type="ARBA" id="ARBA00023002"/>
    </source>
</evidence>
<evidence type="ECO:0000256" key="3">
    <source>
        <dbReference type="ARBA" id="ARBA00047960"/>
    </source>
</evidence>
<evidence type="ECO:0000256" key="5">
    <source>
        <dbReference type="ARBA" id="ARBA00049544"/>
    </source>
</evidence>
<evidence type="ECO:0000256" key="4">
    <source>
        <dbReference type="ARBA" id="ARBA00048353"/>
    </source>
</evidence>
<dbReference type="InterPro" id="IPR010987">
    <property type="entry name" value="Glutathione-S-Trfase_C-like"/>
</dbReference>
<dbReference type="FunFam" id="3.40.30.10:FF:000123">
    <property type="entry name" value="Glutathione transferase o1"/>
    <property type="match status" value="1"/>
</dbReference>
<name>A0A183V0M1_TOXCA</name>
<evidence type="ECO:0000259" key="8">
    <source>
        <dbReference type="PROSITE" id="PS50405"/>
    </source>
</evidence>
<dbReference type="EC" id="2.5.1.18" evidence="6"/>
<dbReference type="PRINTS" id="PR01625">
    <property type="entry name" value="GSTRNSFRASEO"/>
</dbReference>
<dbReference type="SUPFAM" id="SSF52833">
    <property type="entry name" value="Thioredoxin-like"/>
    <property type="match status" value="1"/>
</dbReference>
<comment type="catalytic activity">
    <reaction evidence="5 6">
        <text>L-dehydroascorbate + 2 glutathione = glutathione disulfide + L-ascorbate</text>
        <dbReference type="Rhea" id="RHEA:24424"/>
        <dbReference type="ChEBI" id="CHEBI:38290"/>
        <dbReference type="ChEBI" id="CHEBI:57925"/>
        <dbReference type="ChEBI" id="CHEBI:58297"/>
        <dbReference type="ChEBI" id="CHEBI:58539"/>
        <dbReference type="EC" id="1.8.5.1"/>
    </reaction>
</comment>
<dbReference type="GO" id="GO:0050610">
    <property type="term" value="F:methylarsonate reductase activity"/>
    <property type="evidence" value="ECO:0007669"/>
    <property type="project" value="UniProtKB-UniRule"/>
</dbReference>
<evidence type="ECO:0000259" key="7">
    <source>
        <dbReference type="PROSITE" id="PS50404"/>
    </source>
</evidence>
<reference evidence="11" key="1">
    <citation type="submission" date="2016-06" db="UniProtKB">
        <authorList>
            <consortium name="WormBaseParasite"/>
        </authorList>
    </citation>
    <scope>IDENTIFICATION</scope>
</reference>
<proteinExistence type="inferred from homology"/>
<dbReference type="InterPro" id="IPR040079">
    <property type="entry name" value="Glutathione_S-Trfase"/>
</dbReference>
<dbReference type="Gene3D" id="1.20.1050.10">
    <property type="match status" value="1"/>
</dbReference>
<reference evidence="9 10" key="2">
    <citation type="submission" date="2018-11" db="EMBL/GenBank/DDBJ databases">
        <authorList>
            <consortium name="Pathogen Informatics"/>
        </authorList>
    </citation>
    <scope>NUCLEOTIDE SEQUENCE [LARGE SCALE GENOMIC DNA]</scope>
</reference>
<evidence type="ECO:0000256" key="1">
    <source>
        <dbReference type="ARBA" id="ARBA00011067"/>
    </source>
</evidence>
<dbReference type="InterPro" id="IPR036282">
    <property type="entry name" value="Glutathione-S-Trfase_C_sf"/>
</dbReference>
<protein>
    <recommendedName>
        <fullName evidence="6">Glutathione S-transferase omega</fullName>
        <shortName evidence="6">GSTO</shortName>
        <ecNumber evidence="6">1.20.4.2</ecNumber>
        <ecNumber evidence="6">1.8.5.1</ecNumber>
        <ecNumber evidence="6">2.5.1.18</ecNumber>
    </recommendedName>
    <alternativeName>
        <fullName evidence="6">Glutathione-dependent dehydroascorbate reductase</fullName>
    </alternativeName>
    <alternativeName>
        <fullName evidence="6">Monomethylarsonic acid reductase</fullName>
    </alternativeName>
</protein>